<dbReference type="RefSeq" id="XP_005765343.1">
    <property type="nucleotide sequence ID" value="XM_005765286.1"/>
</dbReference>
<accession>A0A0D3INS9</accession>
<dbReference type="Gene3D" id="3.90.228.10">
    <property type="match status" value="1"/>
</dbReference>
<dbReference type="EnsemblProtists" id="EOD12914">
    <property type="protein sequence ID" value="EOD12914"/>
    <property type="gene ID" value="EMIHUDRAFT_213155"/>
</dbReference>
<dbReference type="GeneID" id="17258986"/>
<evidence type="ECO:0000313" key="4">
    <source>
        <dbReference type="Proteomes" id="UP000013827"/>
    </source>
</evidence>
<organism evidence="3 4">
    <name type="scientific">Emiliania huxleyi (strain CCMP1516)</name>
    <dbReference type="NCBI Taxonomy" id="280463"/>
    <lineage>
        <taxon>Eukaryota</taxon>
        <taxon>Haptista</taxon>
        <taxon>Haptophyta</taxon>
        <taxon>Prymnesiophyceae</taxon>
        <taxon>Isochrysidales</taxon>
        <taxon>Noelaerhabdaceae</taxon>
        <taxon>Emiliania</taxon>
    </lineage>
</organism>
<dbReference type="GO" id="GO:0003950">
    <property type="term" value="F:NAD+ poly-ADP-ribosyltransferase activity"/>
    <property type="evidence" value="ECO:0007669"/>
    <property type="project" value="InterPro"/>
</dbReference>
<proteinExistence type="predicted"/>
<evidence type="ECO:0000313" key="3">
    <source>
        <dbReference type="EnsemblProtists" id="EOD12914"/>
    </source>
</evidence>
<name>A0A0D3INS9_EMIH1</name>
<protein>
    <recommendedName>
        <fullName evidence="2">PARP catalytic domain-containing protein</fullName>
    </recommendedName>
</protein>
<feature type="region of interest" description="Disordered" evidence="1">
    <location>
        <begin position="155"/>
        <end position="179"/>
    </location>
</feature>
<dbReference type="PANTHER" id="PTHR45740">
    <property type="entry name" value="POLY [ADP-RIBOSE] POLYMERASE"/>
    <property type="match status" value="1"/>
</dbReference>
<keyword evidence="4" id="KW-1185">Reference proteome</keyword>
<dbReference type="AlphaFoldDB" id="A0A0D3INS9"/>
<dbReference type="Pfam" id="PF00644">
    <property type="entry name" value="PARP"/>
    <property type="match status" value="1"/>
</dbReference>
<sequence length="466" mass="48919">MHAPPGTRVRVVGLYAPYSGANGQNGTVVSWGNGGGTVRIETGSQAGTVVEVHDGNVQSPDTGADMMQSLAGGFPGGARGGIMPSGYSGGYMGSQMPGGAGAVGGRAFAGMPPQCQHGPSCSSSGAGGAGLCGGMYPSMPAPVHQHGLTPAYARQAPHHAPRGGAAFGGQGSSGARDAKASNSLAEIGFALRPIVSSEQPDLFRALAGLLVTQDPSQLGKGKDVQQRYGPFDNLKLRCAWRIDHPARQAQYQAAVSGVGAEMEKLRRTGVQNPPGLPAPARGFQFAQGANERLLLHGTSPERLLDLLANGLNERFSGVNAGSAFGDGIYLAEDVGKTDQYVSADPRYDASMELHRRLYGGNTVRHPGDVFYVLACRVALGHSVRTQHTGEDACAMDGGHPIFPVTFRELAPIPGITPTMHYHSLIAELGGAIQRYREFVVFKGTYVYPEYLLAYQRYDGSALLRTW</sequence>
<dbReference type="STRING" id="2903.R1DVZ9"/>
<dbReference type="GO" id="GO:0005634">
    <property type="term" value="C:nucleus"/>
    <property type="evidence" value="ECO:0007669"/>
    <property type="project" value="TreeGrafter"/>
</dbReference>
<dbReference type="PANTHER" id="PTHR45740:SF17">
    <property type="entry name" value="POLY [ADP-RIBOSE] POLYMERASE TANKYRASE-2-LIKE"/>
    <property type="match status" value="1"/>
</dbReference>
<dbReference type="HOGENOM" id="CLU_587179_0_0_1"/>
<dbReference type="SUPFAM" id="SSF56399">
    <property type="entry name" value="ADP-ribosylation"/>
    <property type="match status" value="1"/>
</dbReference>
<reference evidence="4" key="1">
    <citation type="journal article" date="2013" name="Nature">
        <title>Pan genome of the phytoplankton Emiliania underpins its global distribution.</title>
        <authorList>
            <person name="Read B.A."/>
            <person name="Kegel J."/>
            <person name="Klute M.J."/>
            <person name="Kuo A."/>
            <person name="Lefebvre S.C."/>
            <person name="Maumus F."/>
            <person name="Mayer C."/>
            <person name="Miller J."/>
            <person name="Monier A."/>
            <person name="Salamov A."/>
            <person name="Young J."/>
            <person name="Aguilar M."/>
            <person name="Claverie J.M."/>
            <person name="Frickenhaus S."/>
            <person name="Gonzalez K."/>
            <person name="Herman E.K."/>
            <person name="Lin Y.C."/>
            <person name="Napier J."/>
            <person name="Ogata H."/>
            <person name="Sarno A.F."/>
            <person name="Shmutz J."/>
            <person name="Schroeder D."/>
            <person name="de Vargas C."/>
            <person name="Verret F."/>
            <person name="von Dassow P."/>
            <person name="Valentin K."/>
            <person name="Van de Peer Y."/>
            <person name="Wheeler G."/>
            <person name="Dacks J.B."/>
            <person name="Delwiche C.F."/>
            <person name="Dyhrman S.T."/>
            <person name="Glockner G."/>
            <person name="John U."/>
            <person name="Richards T."/>
            <person name="Worden A.Z."/>
            <person name="Zhang X."/>
            <person name="Grigoriev I.V."/>
            <person name="Allen A.E."/>
            <person name="Bidle K."/>
            <person name="Borodovsky M."/>
            <person name="Bowler C."/>
            <person name="Brownlee C."/>
            <person name="Cock J.M."/>
            <person name="Elias M."/>
            <person name="Gladyshev V.N."/>
            <person name="Groth M."/>
            <person name="Guda C."/>
            <person name="Hadaegh A."/>
            <person name="Iglesias-Rodriguez M.D."/>
            <person name="Jenkins J."/>
            <person name="Jones B.M."/>
            <person name="Lawson T."/>
            <person name="Leese F."/>
            <person name="Lindquist E."/>
            <person name="Lobanov A."/>
            <person name="Lomsadze A."/>
            <person name="Malik S.B."/>
            <person name="Marsh M.E."/>
            <person name="Mackinder L."/>
            <person name="Mock T."/>
            <person name="Mueller-Roeber B."/>
            <person name="Pagarete A."/>
            <person name="Parker M."/>
            <person name="Probert I."/>
            <person name="Quesneville H."/>
            <person name="Raines C."/>
            <person name="Rensing S.A."/>
            <person name="Riano-Pachon D.M."/>
            <person name="Richier S."/>
            <person name="Rokitta S."/>
            <person name="Shiraiwa Y."/>
            <person name="Soanes D.M."/>
            <person name="van der Giezen M."/>
            <person name="Wahlund T.M."/>
            <person name="Williams B."/>
            <person name="Wilson W."/>
            <person name="Wolfe G."/>
            <person name="Wurch L.L."/>
        </authorList>
    </citation>
    <scope>NUCLEOTIDE SEQUENCE</scope>
</reference>
<feature type="domain" description="PARP catalytic" evidence="2">
    <location>
        <begin position="286"/>
        <end position="455"/>
    </location>
</feature>
<dbReference type="GO" id="GO:1990404">
    <property type="term" value="F:NAD+-protein mono-ADP-ribosyltransferase activity"/>
    <property type="evidence" value="ECO:0007669"/>
    <property type="project" value="TreeGrafter"/>
</dbReference>
<dbReference type="InterPro" id="IPR012317">
    <property type="entry name" value="Poly(ADP-ribose)pol_cat_dom"/>
</dbReference>
<evidence type="ECO:0000256" key="1">
    <source>
        <dbReference type="SAM" id="MobiDB-lite"/>
    </source>
</evidence>
<reference evidence="3" key="2">
    <citation type="submission" date="2024-10" db="UniProtKB">
        <authorList>
            <consortium name="EnsemblProtists"/>
        </authorList>
    </citation>
    <scope>IDENTIFICATION</scope>
</reference>
<dbReference type="KEGG" id="ehx:EMIHUDRAFT_213155"/>
<dbReference type="Proteomes" id="UP000013827">
    <property type="component" value="Unassembled WGS sequence"/>
</dbReference>
<dbReference type="PaxDb" id="2903-EOD12914"/>
<dbReference type="InterPro" id="IPR051712">
    <property type="entry name" value="ARTD-AVP"/>
</dbReference>
<evidence type="ECO:0000259" key="2">
    <source>
        <dbReference type="Pfam" id="PF00644"/>
    </source>
</evidence>